<sequence>MSDAALPRTGTSTDAFETRLGEVLTRMRERAYAFPAPYSQLWETVERMATGGKKIRPRLLLGAYEALGGIDERSAIDAACAMELLHLALVIHDDVIDKDVTRRGEMNITGSFASEAMVRGAGRSEATAWGEASSLLAGDLVLTLSHSLLARLEVPEDRRQAVLDVFDDTVFESAAGEHHDVWLSMRLEQSSPEDVLAMVDQKTAAYSFRAPLVTAAVLAGATTALITELESIARQIGVVYQLRDDVLGLFGDEHQTGKSTLSDLREGKETLLVTYARSDVAWTGVEHLFGDPSLTAADGARLRRVIEESGALVFVESVIAERCTAIDEAIRAASLPPSLHTQLTELTVTCRTRVS</sequence>
<organism evidence="7 8">
    <name type="scientific">Microbacterium ginsengiterrae</name>
    <dbReference type="NCBI Taxonomy" id="546115"/>
    <lineage>
        <taxon>Bacteria</taxon>
        <taxon>Bacillati</taxon>
        <taxon>Actinomycetota</taxon>
        <taxon>Actinomycetes</taxon>
        <taxon>Micrococcales</taxon>
        <taxon>Microbacteriaceae</taxon>
        <taxon>Microbacterium</taxon>
    </lineage>
</organism>
<evidence type="ECO:0000256" key="1">
    <source>
        <dbReference type="ARBA" id="ARBA00001946"/>
    </source>
</evidence>
<keyword evidence="3 6" id="KW-0808">Transferase</keyword>
<reference evidence="7 8" key="1">
    <citation type="submission" date="2020-08" db="EMBL/GenBank/DDBJ databases">
        <title>Sequencing the genomes of 1000 actinobacteria strains.</title>
        <authorList>
            <person name="Klenk H.-P."/>
        </authorList>
    </citation>
    <scope>NUCLEOTIDE SEQUENCE [LARGE SCALE GENOMIC DNA]</scope>
    <source>
        <strain evidence="7 8">DSM 24823</strain>
    </source>
</reference>
<dbReference type="InterPro" id="IPR033749">
    <property type="entry name" value="Polyprenyl_synt_CS"/>
</dbReference>
<dbReference type="PROSITE" id="PS00723">
    <property type="entry name" value="POLYPRENYL_SYNTHASE_1"/>
    <property type="match status" value="1"/>
</dbReference>
<accession>A0A7W9CBZ6</accession>
<keyword evidence="4" id="KW-0479">Metal-binding</keyword>
<evidence type="ECO:0000256" key="3">
    <source>
        <dbReference type="ARBA" id="ARBA00022679"/>
    </source>
</evidence>
<dbReference type="EC" id="2.5.1.10" evidence="7"/>
<evidence type="ECO:0000256" key="4">
    <source>
        <dbReference type="ARBA" id="ARBA00022723"/>
    </source>
</evidence>
<evidence type="ECO:0000313" key="8">
    <source>
        <dbReference type="Proteomes" id="UP000517712"/>
    </source>
</evidence>
<dbReference type="GO" id="GO:0004337">
    <property type="term" value="F:(2E,6E)-farnesyl diphosphate synthase activity"/>
    <property type="evidence" value="ECO:0007669"/>
    <property type="project" value="UniProtKB-EC"/>
</dbReference>
<dbReference type="SFLD" id="SFLDS00005">
    <property type="entry name" value="Isoprenoid_Synthase_Type_I"/>
    <property type="match status" value="1"/>
</dbReference>
<comment type="similarity">
    <text evidence="2 6">Belongs to the FPP/GGPP synthase family.</text>
</comment>
<dbReference type="GO" id="GO:0008299">
    <property type="term" value="P:isoprenoid biosynthetic process"/>
    <property type="evidence" value="ECO:0007669"/>
    <property type="project" value="InterPro"/>
</dbReference>
<dbReference type="PANTHER" id="PTHR12001:SF85">
    <property type="entry name" value="SHORT CHAIN ISOPRENYL DIPHOSPHATE SYNTHASE"/>
    <property type="match status" value="1"/>
</dbReference>
<keyword evidence="8" id="KW-1185">Reference proteome</keyword>
<protein>
    <submittedName>
        <fullName evidence="7">Geranylgeranyl diphosphate synthase type II</fullName>
        <ecNumber evidence="7">2.5.1.1</ecNumber>
        <ecNumber evidence="7">2.5.1.10</ecNumber>
        <ecNumber evidence="7">2.5.1.29</ecNumber>
    </submittedName>
</protein>
<comment type="caution">
    <text evidence="7">The sequence shown here is derived from an EMBL/GenBank/DDBJ whole genome shotgun (WGS) entry which is preliminary data.</text>
</comment>
<proteinExistence type="inferred from homology"/>
<evidence type="ECO:0000256" key="5">
    <source>
        <dbReference type="ARBA" id="ARBA00022842"/>
    </source>
</evidence>
<gene>
    <name evidence="7" type="ORF">HD600_001282</name>
</gene>
<evidence type="ECO:0000256" key="6">
    <source>
        <dbReference type="RuleBase" id="RU004466"/>
    </source>
</evidence>
<dbReference type="Gene3D" id="1.10.600.10">
    <property type="entry name" value="Farnesyl Diphosphate Synthase"/>
    <property type="match status" value="1"/>
</dbReference>
<dbReference type="InterPro" id="IPR000092">
    <property type="entry name" value="Polyprenyl_synt"/>
</dbReference>
<dbReference type="InterPro" id="IPR008949">
    <property type="entry name" value="Isoprenoid_synthase_dom_sf"/>
</dbReference>
<dbReference type="Pfam" id="PF00348">
    <property type="entry name" value="polyprenyl_synt"/>
    <property type="match status" value="1"/>
</dbReference>
<evidence type="ECO:0000256" key="2">
    <source>
        <dbReference type="ARBA" id="ARBA00006706"/>
    </source>
</evidence>
<dbReference type="PROSITE" id="PS00444">
    <property type="entry name" value="POLYPRENYL_SYNTHASE_2"/>
    <property type="match status" value="1"/>
</dbReference>
<dbReference type="Proteomes" id="UP000517712">
    <property type="component" value="Unassembled WGS sequence"/>
</dbReference>
<keyword evidence="5" id="KW-0460">Magnesium</keyword>
<dbReference type="SUPFAM" id="SSF48576">
    <property type="entry name" value="Terpenoid synthases"/>
    <property type="match status" value="1"/>
</dbReference>
<dbReference type="GO" id="GO:0004311">
    <property type="term" value="F:geranylgeranyl diphosphate synthase activity"/>
    <property type="evidence" value="ECO:0007669"/>
    <property type="project" value="UniProtKB-EC"/>
</dbReference>
<dbReference type="GO" id="GO:0046872">
    <property type="term" value="F:metal ion binding"/>
    <property type="evidence" value="ECO:0007669"/>
    <property type="project" value="UniProtKB-KW"/>
</dbReference>
<dbReference type="EMBL" id="JACHMU010000001">
    <property type="protein sequence ID" value="MBB5742785.1"/>
    <property type="molecule type" value="Genomic_DNA"/>
</dbReference>
<dbReference type="RefSeq" id="WP_184282359.1">
    <property type="nucleotide sequence ID" value="NZ_BAAAPG010000001.1"/>
</dbReference>
<comment type="cofactor">
    <cofactor evidence="1">
        <name>Mg(2+)</name>
        <dbReference type="ChEBI" id="CHEBI:18420"/>
    </cofactor>
</comment>
<dbReference type="CDD" id="cd00685">
    <property type="entry name" value="Trans_IPPS_HT"/>
    <property type="match status" value="1"/>
</dbReference>
<dbReference type="PANTHER" id="PTHR12001">
    <property type="entry name" value="GERANYLGERANYL PYROPHOSPHATE SYNTHASE"/>
    <property type="match status" value="1"/>
</dbReference>
<evidence type="ECO:0000313" key="7">
    <source>
        <dbReference type="EMBL" id="MBB5742785.1"/>
    </source>
</evidence>
<dbReference type="GO" id="GO:0004161">
    <property type="term" value="F:dimethylallyltranstransferase activity"/>
    <property type="evidence" value="ECO:0007669"/>
    <property type="project" value="UniProtKB-EC"/>
</dbReference>
<dbReference type="AlphaFoldDB" id="A0A7W9CBZ6"/>
<dbReference type="EC" id="2.5.1.29" evidence="7"/>
<dbReference type="EC" id="2.5.1.1" evidence="7"/>
<name>A0A7W9CBZ6_9MICO</name>